<dbReference type="AlphaFoldDB" id="A0A0H1R9G6"/>
<proteinExistence type="predicted"/>
<organism evidence="1 2">
    <name type="scientific">Microvirga vignae</name>
    <dbReference type="NCBI Taxonomy" id="1225564"/>
    <lineage>
        <taxon>Bacteria</taxon>
        <taxon>Pseudomonadati</taxon>
        <taxon>Pseudomonadota</taxon>
        <taxon>Alphaproteobacteria</taxon>
        <taxon>Hyphomicrobiales</taxon>
        <taxon>Methylobacteriaceae</taxon>
        <taxon>Microvirga</taxon>
    </lineage>
</organism>
<name>A0A0H1R9G6_9HYPH</name>
<accession>A0A0H1R9G6</accession>
<gene>
    <name evidence="1" type="ORF">AA309_17795</name>
</gene>
<dbReference type="PATRIC" id="fig|1225564.3.peg.4689"/>
<comment type="caution">
    <text evidence="1">The sequence shown here is derived from an EMBL/GenBank/DDBJ whole genome shotgun (WGS) entry which is preliminary data.</text>
</comment>
<protein>
    <submittedName>
        <fullName evidence="1">Uncharacterized protein</fullName>
    </submittedName>
</protein>
<sequence>MDIEHEQDLAGEHKIEWDSPEDLTVFDESERTIAAEPFVAAANNISNHLIAEIERTQALGQVRKVGDGGCDDLFRGKSSYRYLAVALIV</sequence>
<dbReference type="OrthoDB" id="9844319at2"/>
<reference evidence="1 2" key="1">
    <citation type="submission" date="2015-05" db="EMBL/GenBank/DDBJ databases">
        <title>Draft genome sequence of Microvirga vignae strain BR3299, a novel nitrogen fixing bacteria isolated from Brazil semi-aired region.</title>
        <authorList>
            <person name="Zilli J.E."/>
            <person name="Passos S.R."/>
            <person name="Leite J."/>
            <person name="Baldani J.I."/>
            <person name="Xavier G.R."/>
            <person name="Rumjaneck N.G."/>
            <person name="Simoes-Araujo J.L."/>
        </authorList>
    </citation>
    <scope>NUCLEOTIDE SEQUENCE [LARGE SCALE GENOMIC DNA]</scope>
    <source>
        <strain evidence="1 2">BR3299</strain>
    </source>
</reference>
<dbReference type="STRING" id="1225564.AA309_17795"/>
<dbReference type="EMBL" id="LCYG01000044">
    <property type="protein sequence ID" value="KLK91845.1"/>
    <property type="molecule type" value="Genomic_DNA"/>
</dbReference>
<evidence type="ECO:0000313" key="2">
    <source>
        <dbReference type="Proteomes" id="UP000035489"/>
    </source>
</evidence>
<dbReference type="Proteomes" id="UP000035489">
    <property type="component" value="Unassembled WGS sequence"/>
</dbReference>
<dbReference type="RefSeq" id="WP_047190366.1">
    <property type="nucleotide sequence ID" value="NZ_LCYG01000044.1"/>
</dbReference>
<keyword evidence="2" id="KW-1185">Reference proteome</keyword>
<evidence type="ECO:0000313" key="1">
    <source>
        <dbReference type="EMBL" id="KLK91845.1"/>
    </source>
</evidence>